<dbReference type="EMBL" id="ML208267">
    <property type="protein sequence ID" value="TFK74681.1"/>
    <property type="molecule type" value="Genomic_DNA"/>
</dbReference>
<name>A0ACD3B9T2_9AGAR</name>
<protein>
    <submittedName>
        <fullName evidence="1">Uncharacterized protein</fullName>
    </submittedName>
</protein>
<accession>A0ACD3B9T2</accession>
<organism evidence="1 2">
    <name type="scientific">Pluteus cervinus</name>
    <dbReference type="NCBI Taxonomy" id="181527"/>
    <lineage>
        <taxon>Eukaryota</taxon>
        <taxon>Fungi</taxon>
        <taxon>Dikarya</taxon>
        <taxon>Basidiomycota</taxon>
        <taxon>Agaricomycotina</taxon>
        <taxon>Agaricomycetes</taxon>
        <taxon>Agaricomycetidae</taxon>
        <taxon>Agaricales</taxon>
        <taxon>Pluteineae</taxon>
        <taxon>Pluteaceae</taxon>
        <taxon>Pluteus</taxon>
    </lineage>
</organism>
<sequence>QVEDILFKVPQRDFETNSDFFRQMLTLQPPKQLEPDGLSDDQPIHLEGIEKDEFRAFLHILYQRYPHLDVGLGKEQWISVLKLATMWEFSRVRDLAIANLPPLLDPIEQVVISKEYHIKEWLVPALNELAKRKEPISFEEGSRIGFDIALKLAAIRESV</sequence>
<gene>
    <name evidence="1" type="ORF">BDN72DRAFT_743787</name>
</gene>
<evidence type="ECO:0000313" key="2">
    <source>
        <dbReference type="Proteomes" id="UP000308600"/>
    </source>
</evidence>
<evidence type="ECO:0000313" key="1">
    <source>
        <dbReference type="EMBL" id="TFK74681.1"/>
    </source>
</evidence>
<feature type="non-terminal residue" evidence="1">
    <location>
        <position position="159"/>
    </location>
</feature>
<reference evidence="1 2" key="1">
    <citation type="journal article" date="2019" name="Nat. Ecol. Evol.">
        <title>Megaphylogeny resolves global patterns of mushroom evolution.</title>
        <authorList>
            <person name="Varga T."/>
            <person name="Krizsan K."/>
            <person name="Foldi C."/>
            <person name="Dima B."/>
            <person name="Sanchez-Garcia M."/>
            <person name="Sanchez-Ramirez S."/>
            <person name="Szollosi G.J."/>
            <person name="Szarkandi J.G."/>
            <person name="Papp V."/>
            <person name="Albert L."/>
            <person name="Andreopoulos W."/>
            <person name="Angelini C."/>
            <person name="Antonin V."/>
            <person name="Barry K.W."/>
            <person name="Bougher N.L."/>
            <person name="Buchanan P."/>
            <person name="Buyck B."/>
            <person name="Bense V."/>
            <person name="Catcheside P."/>
            <person name="Chovatia M."/>
            <person name="Cooper J."/>
            <person name="Damon W."/>
            <person name="Desjardin D."/>
            <person name="Finy P."/>
            <person name="Geml J."/>
            <person name="Haridas S."/>
            <person name="Hughes K."/>
            <person name="Justo A."/>
            <person name="Karasinski D."/>
            <person name="Kautmanova I."/>
            <person name="Kiss B."/>
            <person name="Kocsube S."/>
            <person name="Kotiranta H."/>
            <person name="LaButti K.M."/>
            <person name="Lechner B.E."/>
            <person name="Liimatainen K."/>
            <person name="Lipzen A."/>
            <person name="Lukacs Z."/>
            <person name="Mihaltcheva S."/>
            <person name="Morgado L.N."/>
            <person name="Niskanen T."/>
            <person name="Noordeloos M.E."/>
            <person name="Ohm R.A."/>
            <person name="Ortiz-Santana B."/>
            <person name="Ovrebo C."/>
            <person name="Racz N."/>
            <person name="Riley R."/>
            <person name="Savchenko A."/>
            <person name="Shiryaev A."/>
            <person name="Soop K."/>
            <person name="Spirin V."/>
            <person name="Szebenyi C."/>
            <person name="Tomsovsky M."/>
            <person name="Tulloss R.E."/>
            <person name="Uehling J."/>
            <person name="Grigoriev I.V."/>
            <person name="Vagvolgyi C."/>
            <person name="Papp T."/>
            <person name="Martin F.M."/>
            <person name="Miettinen O."/>
            <person name="Hibbett D.S."/>
            <person name="Nagy L.G."/>
        </authorList>
    </citation>
    <scope>NUCLEOTIDE SEQUENCE [LARGE SCALE GENOMIC DNA]</scope>
    <source>
        <strain evidence="1 2">NL-1719</strain>
    </source>
</reference>
<proteinExistence type="predicted"/>
<dbReference type="Proteomes" id="UP000308600">
    <property type="component" value="Unassembled WGS sequence"/>
</dbReference>
<keyword evidence="2" id="KW-1185">Reference proteome</keyword>
<feature type="non-terminal residue" evidence="1">
    <location>
        <position position="1"/>
    </location>
</feature>